<dbReference type="AlphaFoldDB" id="F2DTJ1"/>
<dbReference type="EMBL" id="AK367209">
    <property type="protein sequence ID" value="BAJ98412.1"/>
    <property type="molecule type" value="mRNA"/>
</dbReference>
<feature type="compositionally biased region" description="Low complexity" evidence="1">
    <location>
        <begin position="84"/>
        <end position="95"/>
    </location>
</feature>
<sequence length="262" mass="30030">LALHAPRAGRRPPPPRRLRLASRARRQLAGRHRRRLQRPRGAPGALPLRPPRLHPHERAPRPARALAPAPRRQGRPGPRPRQPPVAARRAPPGHALHYRHPPLPRHVDVAGHGRPAWRLLSPPPRARPGLRRNGAGRRRRPRRQEPRAGDAQHPGMQRAAPPPRQPEPTVRADQLLENGGRRRGEGSTPRAAHHLRILQDRCWHFHETQDWRRPQAARIWVLGARTGRQDPRHHHHARNSKRKRSGHKREGSELECVFRSSQ</sequence>
<feature type="compositionally biased region" description="Basic residues" evidence="1">
    <location>
        <begin position="128"/>
        <end position="142"/>
    </location>
</feature>
<evidence type="ECO:0000313" key="2">
    <source>
        <dbReference type="EMBL" id="BAJ98412.1"/>
    </source>
</evidence>
<protein>
    <submittedName>
        <fullName evidence="2">Predicted protein</fullName>
    </submittedName>
</protein>
<feature type="compositionally biased region" description="Basic residues" evidence="1">
    <location>
        <begin position="7"/>
        <end position="38"/>
    </location>
</feature>
<feature type="compositionally biased region" description="Low complexity" evidence="1">
    <location>
        <begin position="62"/>
        <end position="71"/>
    </location>
</feature>
<feature type="region of interest" description="Disordered" evidence="1">
    <location>
        <begin position="225"/>
        <end position="262"/>
    </location>
</feature>
<name>F2DTJ1_HORVV</name>
<proteinExistence type="evidence at transcript level"/>
<feature type="compositionally biased region" description="Basic residues" evidence="1">
    <location>
        <begin position="231"/>
        <end position="247"/>
    </location>
</feature>
<evidence type="ECO:0000256" key="1">
    <source>
        <dbReference type="SAM" id="MobiDB-lite"/>
    </source>
</evidence>
<accession>F2DTJ1</accession>
<feature type="non-terminal residue" evidence="2">
    <location>
        <position position="1"/>
    </location>
</feature>
<feature type="region of interest" description="Disordered" evidence="1">
    <location>
        <begin position="1"/>
        <end position="170"/>
    </location>
</feature>
<organism evidence="2">
    <name type="scientific">Hordeum vulgare subsp. vulgare</name>
    <name type="common">Domesticated barley</name>
    <dbReference type="NCBI Taxonomy" id="112509"/>
    <lineage>
        <taxon>Eukaryota</taxon>
        <taxon>Viridiplantae</taxon>
        <taxon>Streptophyta</taxon>
        <taxon>Embryophyta</taxon>
        <taxon>Tracheophyta</taxon>
        <taxon>Spermatophyta</taxon>
        <taxon>Magnoliopsida</taxon>
        <taxon>Liliopsida</taxon>
        <taxon>Poales</taxon>
        <taxon>Poaceae</taxon>
        <taxon>BOP clade</taxon>
        <taxon>Pooideae</taxon>
        <taxon>Triticodae</taxon>
        <taxon>Triticeae</taxon>
        <taxon>Hordeinae</taxon>
        <taxon>Hordeum</taxon>
    </lineage>
</organism>
<reference evidence="2" key="1">
    <citation type="journal article" date="2011" name="Plant Physiol.">
        <title>Comprehensive sequence analysis of 24,783 barley full-length cDNAs derived from 12 clone libraries.</title>
        <authorList>
            <person name="Matsumoto T."/>
            <person name="Tanaka T."/>
            <person name="Sakai H."/>
            <person name="Amano N."/>
            <person name="Kanamori H."/>
            <person name="Kurita K."/>
            <person name="Kikuta A."/>
            <person name="Kamiya K."/>
            <person name="Yamamoto M."/>
            <person name="Ikawa H."/>
            <person name="Fujii N."/>
            <person name="Hori K."/>
            <person name="Itoh T."/>
            <person name="Sato K."/>
        </authorList>
    </citation>
    <scope>NUCLEOTIDE SEQUENCE</scope>
    <source>
        <tissue evidence="2">Shoot and root</tissue>
    </source>
</reference>